<evidence type="ECO:0000313" key="3">
    <source>
        <dbReference type="EnsemblMetazoa" id="CLYHEMP012338.1"/>
    </source>
</evidence>
<dbReference type="PANTHER" id="PTHR12941">
    <property type="entry name" value="ER MEMBRANE PROTEIN COMPLEX"/>
    <property type="match status" value="1"/>
</dbReference>
<organism evidence="3 4">
    <name type="scientific">Clytia hemisphaerica</name>
    <dbReference type="NCBI Taxonomy" id="252671"/>
    <lineage>
        <taxon>Eukaryota</taxon>
        <taxon>Metazoa</taxon>
        <taxon>Cnidaria</taxon>
        <taxon>Hydrozoa</taxon>
        <taxon>Hydroidolina</taxon>
        <taxon>Leptothecata</taxon>
        <taxon>Obeliida</taxon>
        <taxon>Clytiidae</taxon>
        <taxon>Clytia</taxon>
    </lineage>
</organism>
<dbReference type="EnsemblMetazoa" id="CLYHEMT012338.1">
    <property type="protein sequence ID" value="CLYHEMP012338.1"/>
    <property type="gene ID" value="CLYHEMG012338"/>
</dbReference>
<sequence>MKVSLSPRAYSKVLLHACKYPHKAVNGVLLAEECKHTSDLLRIVDTIPLFHQCLGLAPMLEIALNQIDSYCRSNQLVIAGYYQGNENYNDNDPDFIAYKIGEKLVENSQNSILMMIDNQKMDVDCKETALKLYQMQDNKWKENPTWHLVGGETALACSSDLMRSKTYQSLVDFDNHLDDITSDWLNPHLNKVIELTSTGE</sequence>
<protein>
    <recommendedName>
        <fullName evidence="2">MPN domain-containing protein</fullName>
    </recommendedName>
</protein>
<feature type="domain" description="MPN" evidence="2">
    <location>
        <begin position="3"/>
        <end position="139"/>
    </location>
</feature>
<dbReference type="RefSeq" id="XP_066927340.1">
    <property type="nucleotide sequence ID" value="XM_067071239.1"/>
</dbReference>
<reference evidence="3" key="1">
    <citation type="submission" date="2021-01" db="UniProtKB">
        <authorList>
            <consortium name="EnsemblMetazoa"/>
        </authorList>
    </citation>
    <scope>IDENTIFICATION</scope>
</reference>
<dbReference type="Proteomes" id="UP000594262">
    <property type="component" value="Unplaced"/>
</dbReference>
<proteinExistence type="inferred from homology"/>
<dbReference type="CDD" id="cd08060">
    <property type="entry name" value="MPN_UPF0172"/>
    <property type="match status" value="1"/>
</dbReference>
<keyword evidence="4" id="KW-1185">Reference proteome</keyword>
<dbReference type="AlphaFoldDB" id="A0A7M5V9X3"/>
<dbReference type="InterPro" id="IPR005366">
    <property type="entry name" value="EMC8/9"/>
</dbReference>
<accession>A0A7M5V9X3</accession>
<evidence type="ECO:0000256" key="1">
    <source>
        <dbReference type="ARBA" id="ARBA00007461"/>
    </source>
</evidence>
<name>A0A7M5V9X3_9CNID</name>
<dbReference type="OrthoDB" id="194468at2759"/>
<comment type="similarity">
    <text evidence="1">Belongs to the EMC8/EMC9 family.</text>
</comment>
<dbReference type="PROSITE" id="PS50249">
    <property type="entry name" value="MPN"/>
    <property type="match status" value="1"/>
</dbReference>
<evidence type="ECO:0000313" key="4">
    <source>
        <dbReference type="Proteomes" id="UP000594262"/>
    </source>
</evidence>
<dbReference type="PANTHER" id="PTHR12941:SF10">
    <property type="entry name" value="ER MEMBRANE PROTEIN COMPLEX SUBUNIT 8_9 HOMOLOG"/>
    <property type="match status" value="1"/>
</dbReference>
<dbReference type="GeneID" id="136814813"/>
<dbReference type="Pfam" id="PF03665">
    <property type="entry name" value="UPF0172"/>
    <property type="match status" value="1"/>
</dbReference>
<dbReference type="GO" id="GO:0072546">
    <property type="term" value="C:EMC complex"/>
    <property type="evidence" value="ECO:0007669"/>
    <property type="project" value="InterPro"/>
</dbReference>
<evidence type="ECO:0000259" key="2">
    <source>
        <dbReference type="PROSITE" id="PS50249"/>
    </source>
</evidence>
<dbReference type="InterPro" id="IPR037518">
    <property type="entry name" value="MPN"/>
</dbReference>